<evidence type="ECO:0000313" key="2">
    <source>
        <dbReference type="EMBL" id="SDI29763.1"/>
    </source>
</evidence>
<dbReference type="AlphaFoldDB" id="A0A1G8JFD7"/>
<feature type="chain" id="PRO_5011764320" evidence="1">
    <location>
        <begin position="25"/>
        <end position="296"/>
    </location>
</feature>
<name>A0A1G8JFD7_9FLAO</name>
<dbReference type="Proteomes" id="UP000198869">
    <property type="component" value="Unassembled WGS sequence"/>
</dbReference>
<gene>
    <name evidence="2" type="ORF">SAMN05421846_10651</name>
</gene>
<reference evidence="3" key="1">
    <citation type="submission" date="2016-10" db="EMBL/GenBank/DDBJ databases">
        <authorList>
            <person name="Varghese N."/>
            <person name="Submissions S."/>
        </authorList>
    </citation>
    <scope>NUCLEOTIDE SEQUENCE [LARGE SCALE GENOMIC DNA]</scope>
    <source>
        <strain evidence="3">DSM 17071</strain>
    </source>
</reference>
<evidence type="ECO:0000256" key="1">
    <source>
        <dbReference type="SAM" id="SignalP"/>
    </source>
</evidence>
<proteinExistence type="predicted"/>
<dbReference type="EMBL" id="FNDW01000006">
    <property type="protein sequence ID" value="SDI29763.1"/>
    <property type="molecule type" value="Genomic_DNA"/>
</dbReference>
<dbReference type="RefSeq" id="WP_089857710.1">
    <property type="nucleotide sequence ID" value="NZ_FNDW01000006.1"/>
</dbReference>
<organism evidence="2 3">
    <name type="scientific">Chryseobacterium taeanense</name>
    <dbReference type="NCBI Taxonomy" id="311334"/>
    <lineage>
        <taxon>Bacteria</taxon>
        <taxon>Pseudomonadati</taxon>
        <taxon>Bacteroidota</taxon>
        <taxon>Flavobacteriia</taxon>
        <taxon>Flavobacteriales</taxon>
        <taxon>Weeksellaceae</taxon>
        <taxon>Chryseobacterium group</taxon>
        <taxon>Chryseobacterium</taxon>
    </lineage>
</organism>
<dbReference type="OrthoDB" id="1242507at2"/>
<sequence length="296" mass="35330">MKYVRFKKSSKILLFVVFSYMCPAQNITINNKSNFPIEVKYAQKKVDIGDNQKKTINVKNDGNILSVFYKNHKKRNIYLFLNSHESLNINIKQDSAIFTGDKSSLHDYVNGRLENDLTLKISEYQKYYQNNDTKGFIRTSEMYLADVLKKVAQLNNSPFGREDIHYKAIERKAKELWFFTVFISFSSSKINNTEKELMLNYFEKYFKKDISKFSCNSWSDYNILRRYSLFRKSLNIDLPKYEIIEHTDEDEINQYLPAKCQEYYFRSSLDFWVHKKDTVRAEKYSKILTEKFHAKL</sequence>
<evidence type="ECO:0000313" key="3">
    <source>
        <dbReference type="Proteomes" id="UP000198869"/>
    </source>
</evidence>
<feature type="signal peptide" evidence="1">
    <location>
        <begin position="1"/>
        <end position="24"/>
    </location>
</feature>
<keyword evidence="1" id="KW-0732">Signal</keyword>
<protein>
    <submittedName>
        <fullName evidence="2">Uncharacterized protein</fullName>
    </submittedName>
</protein>
<accession>A0A1G8JFD7</accession>
<keyword evidence="3" id="KW-1185">Reference proteome</keyword>